<evidence type="ECO:0000313" key="3">
    <source>
        <dbReference type="Proteomes" id="UP001595075"/>
    </source>
</evidence>
<reference evidence="2 3" key="1">
    <citation type="journal article" date="2024" name="Commun. Biol.">
        <title>Comparative genomic analysis of thermophilic fungi reveals convergent evolutionary adaptations and gene losses.</title>
        <authorList>
            <person name="Steindorff A.S."/>
            <person name="Aguilar-Pontes M.V."/>
            <person name="Robinson A.J."/>
            <person name="Andreopoulos B."/>
            <person name="LaButti K."/>
            <person name="Kuo A."/>
            <person name="Mondo S."/>
            <person name="Riley R."/>
            <person name="Otillar R."/>
            <person name="Haridas S."/>
            <person name="Lipzen A."/>
            <person name="Grimwood J."/>
            <person name="Schmutz J."/>
            <person name="Clum A."/>
            <person name="Reid I.D."/>
            <person name="Moisan M.C."/>
            <person name="Butler G."/>
            <person name="Nguyen T.T.M."/>
            <person name="Dewar K."/>
            <person name="Conant G."/>
            <person name="Drula E."/>
            <person name="Henrissat B."/>
            <person name="Hansel C."/>
            <person name="Singer S."/>
            <person name="Hutchinson M.I."/>
            <person name="de Vries R.P."/>
            <person name="Natvig D.O."/>
            <person name="Powell A.J."/>
            <person name="Tsang A."/>
            <person name="Grigoriev I.V."/>
        </authorList>
    </citation>
    <scope>NUCLEOTIDE SEQUENCE [LARGE SCALE GENOMIC DNA]</scope>
    <source>
        <strain evidence="2 3">CBS 494.80</strain>
    </source>
</reference>
<organism evidence="2 3">
    <name type="scientific">Oculimacula yallundae</name>
    <dbReference type="NCBI Taxonomy" id="86028"/>
    <lineage>
        <taxon>Eukaryota</taxon>
        <taxon>Fungi</taxon>
        <taxon>Dikarya</taxon>
        <taxon>Ascomycota</taxon>
        <taxon>Pezizomycotina</taxon>
        <taxon>Leotiomycetes</taxon>
        <taxon>Helotiales</taxon>
        <taxon>Ploettnerulaceae</taxon>
        <taxon>Oculimacula</taxon>
    </lineage>
</organism>
<sequence length="65" mass="6662">MQFTIVALLSLVAVAFAGPIAMPRQLDDIIARQVIAEAPAMSNAAGEVIAFDATAVYKAATDAGL</sequence>
<keyword evidence="1" id="KW-0732">Signal</keyword>
<evidence type="ECO:0000256" key="1">
    <source>
        <dbReference type="SAM" id="SignalP"/>
    </source>
</evidence>
<proteinExistence type="predicted"/>
<dbReference type="Proteomes" id="UP001595075">
    <property type="component" value="Unassembled WGS sequence"/>
</dbReference>
<gene>
    <name evidence="2" type="ORF">VTL71DRAFT_1131</name>
</gene>
<feature type="chain" id="PRO_5045798322" evidence="1">
    <location>
        <begin position="18"/>
        <end position="65"/>
    </location>
</feature>
<keyword evidence="3" id="KW-1185">Reference proteome</keyword>
<dbReference type="EMBL" id="JAZHXI010000001">
    <property type="protein sequence ID" value="KAL2076188.1"/>
    <property type="molecule type" value="Genomic_DNA"/>
</dbReference>
<feature type="signal peptide" evidence="1">
    <location>
        <begin position="1"/>
        <end position="17"/>
    </location>
</feature>
<evidence type="ECO:0000313" key="2">
    <source>
        <dbReference type="EMBL" id="KAL2076188.1"/>
    </source>
</evidence>
<name>A0ABR4D200_9HELO</name>
<accession>A0ABR4D200</accession>
<protein>
    <submittedName>
        <fullName evidence="2">Uncharacterized protein</fullName>
    </submittedName>
</protein>
<comment type="caution">
    <text evidence="2">The sequence shown here is derived from an EMBL/GenBank/DDBJ whole genome shotgun (WGS) entry which is preliminary data.</text>
</comment>